<keyword evidence="2 6" id="KW-0812">Transmembrane</keyword>
<evidence type="ECO:0000256" key="5">
    <source>
        <dbReference type="ARBA" id="ARBA00038485"/>
    </source>
</evidence>
<feature type="transmembrane region" description="Helical" evidence="6">
    <location>
        <begin position="277"/>
        <end position="297"/>
    </location>
</feature>
<dbReference type="PANTHER" id="PTHR16950:SF16">
    <property type="entry name" value="ZINC TRANSPORTER ZIP13"/>
    <property type="match status" value="1"/>
</dbReference>
<evidence type="ECO:0000256" key="4">
    <source>
        <dbReference type="ARBA" id="ARBA00023136"/>
    </source>
</evidence>
<evidence type="ECO:0000256" key="3">
    <source>
        <dbReference type="ARBA" id="ARBA00022989"/>
    </source>
</evidence>
<keyword evidence="8" id="KW-1185">Reference proteome</keyword>
<keyword evidence="4 6" id="KW-0472">Membrane</keyword>
<evidence type="ECO:0000256" key="1">
    <source>
        <dbReference type="ARBA" id="ARBA00004141"/>
    </source>
</evidence>
<reference evidence="8" key="1">
    <citation type="journal article" date="2015" name="Nat. Genet.">
        <title>The genome and transcriptome of the zoonotic hookworm Ancylostoma ceylanicum identify infection-specific gene families.</title>
        <authorList>
            <person name="Schwarz E.M."/>
            <person name="Hu Y."/>
            <person name="Antoshechkin I."/>
            <person name="Miller M.M."/>
            <person name="Sternberg P.W."/>
            <person name="Aroian R.V."/>
        </authorList>
    </citation>
    <scope>NUCLEOTIDE SEQUENCE</scope>
    <source>
        <strain evidence="8">HY135</strain>
    </source>
</reference>
<dbReference type="Pfam" id="PF02535">
    <property type="entry name" value="Zip"/>
    <property type="match status" value="2"/>
</dbReference>
<comment type="caution">
    <text evidence="7">The sequence shown here is derived from an EMBL/GenBank/DDBJ whole genome shotgun (WGS) entry which is preliminary data.</text>
</comment>
<feature type="transmembrane region" description="Helical" evidence="6">
    <location>
        <begin position="89"/>
        <end position="109"/>
    </location>
</feature>
<name>A0A016W871_9BILA</name>
<feature type="transmembrane region" description="Helical" evidence="6">
    <location>
        <begin position="303"/>
        <end position="322"/>
    </location>
</feature>
<dbReference type="OrthoDB" id="200954at2759"/>
<evidence type="ECO:0000256" key="2">
    <source>
        <dbReference type="ARBA" id="ARBA00022692"/>
    </source>
</evidence>
<dbReference type="GO" id="GO:0005385">
    <property type="term" value="F:zinc ion transmembrane transporter activity"/>
    <property type="evidence" value="ECO:0007669"/>
    <property type="project" value="TreeGrafter"/>
</dbReference>
<organism evidence="7 8">
    <name type="scientific">Ancylostoma ceylanicum</name>
    <dbReference type="NCBI Taxonomy" id="53326"/>
    <lineage>
        <taxon>Eukaryota</taxon>
        <taxon>Metazoa</taxon>
        <taxon>Ecdysozoa</taxon>
        <taxon>Nematoda</taxon>
        <taxon>Chromadorea</taxon>
        <taxon>Rhabditida</taxon>
        <taxon>Rhabditina</taxon>
        <taxon>Rhabditomorpha</taxon>
        <taxon>Strongyloidea</taxon>
        <taxon>Ancylostomatidae</taxon>
        <taxon>Ancylostomatinae</taxon>
        <taxon>Ancylostoma</taxon>
    </lineage>
</organism>
<dbReference type="Proteomes" id="UP000024635">
    <property type="component" value="Unassembled WGS sequence"/>
</dbReference>
<dbReference type="GO" id="GO:0016020">
    <property type="term" value="C:membrane"/>
    <property type="evidence" value="ECO:0007669"/>
    <property type="project" value="UniProtKB-SubCell"/>
</dbReference>
<keyword evidence="3 6" id="KW-1133">Transmembrane helix</keyword>
<dbReference type="GO" id="GO:0006882">
    <property type="term" value="P:intracellular zinc ion homeostasis"/>
    <property type="evidence" value="ECO:0007669"/>
    <property type="project" value="TreeGrafter"/>
</dbReference>
<comment type="subcellular location">
    <subcellularLocation>
        <location evidence="1">Membrane</location>
        <topology evidence="1">Multi-pass membrane protein</topology>
    </subcellularLocation>
</comment>
<protein>
    <recommendedName>
        <fullName evidence="9">Metal cation transporter, ZIP family</fullName>
    </recommendedName>
</protein>
<evidence type="ECO:0000313" key="7">
    <source>
        <dbReference type="EMBL" id="EYC35791.1"/>
    </source>
</evidence>
<feature type="transmembrane region" description="Helical" evidence="6">
    <location>
        <begin position="334"/>
        <end position="353"/>
    </location>
</feature>
<evidence type="ECO:0000256" key="6">
    <source>
        <dbReference type="SAM" id="Phobius"/>
    </source>
</evidence>
<evidence type="ECO:0008006" key="9">
    <source>
        <dbReference type="Google" id="ProtNLM"/>
    </source>
</evidence>
<dbReference type="InterPro" id="IPR003689">
    <property type="entry name" value="ZIP"/>
</dbReference>
<proteinExistence type="inferred from homology"/>
<accession>A0A016W871</accession>
<dbReference type="PANTHER" id="PTHR16950">
    <property type="entry name" value="ZINC TRANSPORTER SLC39A7 HISTIDINE-RICH MEMBRANE PROTEIN KE4"/>
    <property type="match status" value="1"/>
</dbReference>
<gene>
    <name evidence="7" type="primary">Acey_s0984.g3286</name>
    <name evidence="7" type="synonym">Acey-C14H10.1</name>
    <name evidence="7" type="ORF">Y032_0984g3286</name>
</gene>
<sequence length="356" mass="38879">MHIRFRCHNHPAAGPDLTGHLARNLGDGRDPLLSEQDTYHEGLVDPEGRRFIAPLKQRTVVAEEELRREAAEISRLLNPPKVEVPYSTWLWSLFGCSLVVLSGILPALILPANSSEYLQTQEGKNNLNLLLSFAVGSLLGDVFLHLLPETWSNLEVDIDRIGFCTLGGLLVCSFIEKLCSTTEESQHRICAIMNLCANLVDNFTHGLAICAIMNLCANLVDNFTHGLAVGASFLISPKFGLMTTFAILVHEIPHEVSDFAILLRADFNKIDAVKAQLVTASGGVLGAVVALYLRSGAVQSADWILPFTAGGFINIALAQILPELNRETNRKQNLRQLAMIVLGLGVMAAVNRFHVA</sequence>
<comment type="similarity">
    <text evidence="5">Belongs to the ZIP transporter (TC 2.A.5) family. KE4/Catsup subfamily.</text>
</comment>
<dbReference type="STRING" id="53326.A0A016W871"/>
<dbReference type="EMBL" id="JARK01000584">
    <property type="protein sequence ID" value="EYC35791.1"/>
    <property type="molecule type" value="Genomic_DNA"/>
</dbReference>
<evidence type="ECO:0000313" key="8">
    <source>
        <dbReference type="Proteomes" id="UP000024635"/>
    </source>
</evidence>
<dbReference type="AlphaFoldDB" id="A0A016W871"/>